<reference evidence="4 5" key="1">
    <citation type="journal article" date="2024" name="Commun. Biol.">
        <title>Comparative genomic analysis of thermophilic fungi reveals convergent evolutionary adaptations and gene losses.</title>
        <authorList>
            <person name="Steindorff A.S."/>
            <person name="Aguilar-Pontes M.V."/>
            <person name="Robinson A.J."/>
            <person name="Andreopoulos B."/>
            <person name="LaButti K."/>
            <person name="Kuo A."/>
            <person name="Mondo S."/>
            <person name="Riley R."/>
            <person name="Otillar R."/>
            <person name="Haridas S."/>
            <person name="Lipzen A."/>
            <person name="Grimwood J."/>
            <person name="Schmutz J."/>
            <person name="Clum A."/>
            <person name="Reid I.D."/>
            <person name="Moisan M.C."/>
            <person name="Butler G."/>
            <person name="Nguyen T.T.M."/>
            <person name="Dewar K."/>
            <person name="Conant G."/>
            <person name="Drula E."/>
            <person name="Henrissat B."/>
            <person name="Hansel C."/>
            <person name="Singer S."/>
            <person name="Hutchinson M.I."/>
            <person name="de Vries R.P."/>
            <person name="Natvig D.O."/>
            <person name="Powell A.J."/>
            <person name="Tsang A."/>
            <person name="Grigoriev I.V."/>
        </authorList>
    </citation>
    <scope>NUCLEOTIDE SEQUENCE [LARGE SCALE GENOMIC DNA]</scope>
    <source>
        <strain evidence="4 5">ATCC 22073</strain>
    </source>
</reference>
<organism evidence="4 5">
    <name type="scientific">Remersonia thermophila</name>
    <dbReference type="NCBI Taxonomy" id="72144"/>
    <lineage>
        <taxon>Eukaryota</taxon>
        <taxon>Fungi</taxon>
        <taxon>Dikarya</taxon>
        <taxon>Ascomycota</taxon>
        <taxon>Pezizomycotina</taxon>
        <taxon>Sordariomycetes</taxon>
        <taxon>Sordariomycetidae</taxon>
        <taxon>Sordariales</taxon>
        <taxon>Sordariales incertae sedis</taxon>
        <taxon>Remersonia</taxon>
    </lineage>
</organism>
<dbReference type="Proteomes" id="UP001600064">
    <property type="component" value="Unassembled WGS sequence"/>
</dbReference>
<evidence type="ECO:0000313" key="4">
    <source>
        <dbReference type="EMBL" id="KAL2267998.1"/>
    </source>
</evidence>
<keyword evidence="2" id="KW-0812">Transmembrane</keyword>
<name>A0ABR4DCC4_9PEZI</name>
<evidence type="ECO:0000313" key="5">
    <source>
        <dbReference type="Proteomes" id="UP001600064"/>
    </source>
</evidence>
<accession>A0ABR4DCC4</accession>
<dbReference type="PANTHER" id="PTHR23028:SF134">
    <property type="entry name" value="PUTATIVE (AFU_ORTHOLOGUE AFUA_4G08520)-RELATED"/>
    <property type="match status" value="1"/>
</dbReference>
<feature type="domain" description="Acyltransferase 3" evidence="3">
    <location>
        <begin position="92"/>
        <end position="483"/>
    </location>
</feature>
<sequence>MASPKMRSSGDYVRRDHGRPGDDHLGHGHDHDEPKDLELGLLSSAAHQDADATRPGAVLRSRLGRSTCGILTLLLAFISYPKPGSLRLRSTSWLDGVRGVAALAVYVFHAMGCWASIVPAWHADKLQNSPLQLPFIRTIFVGGGGAVAVFFVLSGYVLTHRCLHHIRSRAPGEVYHAVGSSLFRRGFRLYLPPILLTFCEMVATRFGFGPPLNFHFKPEPTFLGQLWDWLVETNRLVNPRHNFYRAIRGLVTHPKYDAVIWTIPVEYYGSIFCYLLLLALARVASPRPRMAVVGIVSVAAMAVGCWNLSCFATGMLIADINLGQDEGARQQHQQLQAETPRPRRRWLWWTVFVFAFYAAGFPTMIYASAIAAPMPGFETLRGLIPGAVYASMEDPARLWWSIAGAALLLSISQLPRLRAVFESYLCQYLAKISFAMYLVHEFCLVLFGLQLRAALMALAGVPDGTTGGLLYWTACVAWFAVFTVPVLALAAVVERWVDVPSVRFAKWLEERCSGIWKRLRQR</sequence>
<dbReference type="Pfam" id="PF01757">
    <property type="entry name" value="Acyl_transf_3"/>
    <property type="match status" value="1"/>
</dbReference>
<keyword evidence="2" id="KW-1133">Transmembrane helix</keyword>
<dbReference type="PANTHER" id="PTHR23028">
    <property type="entry name" value="ACETYLTRANSFERASE"/>
    <property type="match status" value="1"/>
</dbReference>
<dbReference type="RefSeq" id="XP_070866725.1">
    <property type="nucleotide sequence ID" value="XM_071009159.1"/>
</dbReference>
<dbReference type="InterPro" id="IPR050879">
    <property type="entry name" value="Acyltransferase_3"/>
</dbReference>
<feature type="transmembrane region" description="Helical" evidence="2">
    <location>
        <begin position="346"/>
        <end position="371"/>
    </location>
</feature>
<dbReference type="InterPro" id="IPR002656">
    <property type="entry name" value="Acyl_transf_3_dom"/>
</dbReference>
<dbReference type="GeneID" id="98123803"/>
<protein>
    <recommendedName>
        <fullName evidence="3">Acyltransferase 3 domain-containing protein</fullName>
    </recommendedName>
</protein>
<feature type="transmembrane region" description="Helical" evidence="2">
    <location>
        <begin position="469"/>
        <end position="493"/>
    </location>
</feature>
<evidence type="ECO:0000256" key="1">
    <source>
        <dbReference type="SAM" id="MobiDB-lite"/>
    </source>
</evidence>
<feature type="transmembrane region" description="Helical" evidence="2">
    <location>
        <begin position="135"/>
        <end position="159"/>
    </location>
</feature>
<feature type="transmembrane region" description="Helical" evidence="2">
    <location>
        <begin position="398"/>
        <end position="416"/>
    </location>
</feature>
<keyword evidence="2" id="KW-0472">Membrane</keyword>
<evidence type="ECO:0000259" key="3">
    <source>
        <dbReference type="Pfam" id="PF01757"/>
    </source>
</evidence>
<dbReference type="EMBL" id="JAZGUE010000003">
    <property type="protein sequence ID" value="KAL2267998.1"/>
    <property type="molecule type" value="Genomic_DNA"/>
</dbReference>
<keyword evidence="5" id="KW-1185">Reference proteome</keyword>
<comment type="caution">
    <text evidence="4">The sequence shown here is derived from an EMBL/GenBank/DDBJ whole genome shotgun (WGS) entry which is preliminary data.</text>
</comment>
<feature type="transmembrane region" description="Helical" evidence="2">
    <location>
        <begin position="428"/>
        <end position="449"/>
    </location>
</feature>
<feature type="transmembrane region" description="Helical" evidence="2">
    <location>
        <begin position="258"/>
        <end position="280"/>
    </location>
</feature>
<evidence type="ECO:0000256" key="2">
    <source>
        <dbReference type="SAM" id="Phobius"/>
    </source>
</evidence>
<feature type="transmembrane region" description="Helical" evidence="2">
    <location>
        <begin position="100"/>
        <end position="123"/>
    </location>
</feature>
<feature type="compositionally biased region" description="Basic and acidic residues" evidence="1">
    <location>
        <begin position="12"/>
        <end position="31"/>
    </location>
</feature>
<proteinExistence type="predicted"/>
<gene>
    <name evidence="4" type="ORF">VTJ83DRAFT_2844</name>
</gene>
<feature type="region of interest" description="Disordered" evidence="1">
    <location>
        <begin position="1"/>
        <end position="31"/>
    </location>
</feature>